<sequence>DDFEFIRTLARGQFGIVDIVRNKHNKGVYAMKTLSKHALLTMREQAAFLEERDVLVLGRDSPWIPDLHSAFQDKENLYLVMEFVAGGDLFSMLDRCDNAVVDEAAARFYAAELVLAIEDLHKLGYVHRDCKPQNTLLDERGHVKLADFGSCARMDARGAHEAKMSVPVGTCDYIAPESLQAREQDGARVAGRGVCDWWSLGTVLYEMLYGDPPFYSDSVPETYAKIMACESSLAFDDAVPVSEDAKDLMRRLLCRQETRLGSAGAAEIKAHPFFAS</sequence>
<feature type="non-terminal residue" evidence="1">
    <location>
        <position position="276"/>
    </location>
</feature>
<evidence type="ECO:0000313" key="2">
    <source>
        <dbReference type="Proteomes" id="UP001150603"/>
    </source>
</evidence>
<gene>
    <name evidence="1" type="ORF">FBU59_006589</name>
</gene>
<organism evidence="1 2">
    <name type="scientific">Linderina macrospora</name>
    <dbReference type="NCBI Taxonomy" id="4868"/>
    <lineage>
        <taxon>Eukaryota</taxon>
        <taxon>Fungi</taxon>
        <taxon>Fungi incertae sedis</taxon>
        <taxon>Zoopagomycota</taxon>
        <taxon>Kickxellomycotina</taxon>
        <taxon>Kickxellomycetes</taxon>
        <taxon>Kickxellales</taxon>
        <taxon>Kickxellaceae</taxon>
        <taxon>Linderina</taxon>
    </lineage>
</organism>
<feature type="non-terminal residue" evidence="1">
    <location>
        <position position="1"/>
    </location>
</feature>
<keyword evidence="2" id="KW-1185">Reference proteome</keyword>
<protein>
    <submittedName>
        <fullName evidence="1">Uncharacterized protein</fullName>
    </submittedName>
</protein>
<proteinExistence type="predicted"/>
<dbReference type="Proteomes" id="UP001150603">
    <property type="component" value="Unassembled WGS sequence"/>
</dbReference>
<comment type="caution">
    <text evidence="1">The sequence shown here is derived from an EMBL/GenBank/DDBJ whole genome shotgun (WGS) entry which is preliminary data.</text>
</comment>
<accession>A0ACC1IZF6</accession>
<reference evidence="1" key="1">
    <citation type="submission" date="2022-07" db="EMBL/GenBank/DDBJ databases">
        <title>Phylogenomic reconstructions and comparative analyses of Kickxellomycotina fungi.</title>
        <authorList>
            <person name="Reynolds N.K."/>
            <person name="Stajich J.E."/>
            <person name="Barry K."/>
            <person name="Grigoriev I.V."/>
            <person name="Crous P."/>
            <person name="Smith M.E."/>
        </authorList>
    </citation>
    <scope>NUCLEOTIDE SEQUENCE</scope>
    <source>
        <strain evidence="1">NRRL 5244</strain>
    </source>
</reference>
<dbReference type="EMBL" id="JANBPW010005822">
    <property type="protein sequence ID" value="KAJ1931810.1"/>
    <property type="molecule type" value="Genomic_DNA"/>
</dbReference>
<name>A0ACC1IZF6_9FUNG</name>
<evidence type="ECO:0000313" key="1">
    <source>
        <dbReference type="EMBL" id="KAJ1931810.1"/>
    </source>
</evidence>